<name>A0A2J6T2K3_9HELO</name>
<dbReference type="Pfam" id="PF00117">
    <property type="entry name" value="GATase"/>
    <property type="match status" value="1"/>
</dbReference>
<dbReference type="OrthoDB" id="92161at2759"/>
<sequence>MTDFFNPVVAQLYPDPETFDLIVLSGGTAGPMDSDPWVLKLQDFLHTTIDCYPQQKIVRVCWGHQTICVAFRGIVGSMDAAEIGVKRMKLTEEGCKMFPRNAVLHLHQFHRREITVPAQGFVPLAEEHEAFLNHTNTI</sequence>
<feature type="domain" description="Glutamine amidotransferase" evidence="1">
    <location>
        <begin position="17"/>
        <end position="127"/>
    </location>
</feature>
<dbReference type="EMBL" id="KZ613847">
    <property type="protein sequence ID" value="PMD57251.1"/>
    <property type="molecule type" value="Genomic_DNA"/>
</dbReference>
<dbReference type="SUPFAM" id="SSF52317">
    <property type="entry name" value="Class I glutamine amidotransferase-like"/>
    <property type="match status" value="1"/>
</dbReference>
<keyword evidence="3" id="KW-1185">Reference proteome</keyword>
<accession>A0A2J6T2K3</accession>
<dbReference type="InterPro" id="IPR029062">
    <property type="entry name" value="Class_I_gatase-like"/>
</dbReference>
<dbReference type="InParanoid" id="A0A2J6T2K3"/>
<dbReference type="PANTHER" id="PTHR42695:SF5">
    <property type="entry name" value="GLUTAMINE AMIDOTRANSFERASE YLR126C-RELATED"/>
    <property type="match status" value="1"/>
</dbReference>
<dbReference type="STRING" id="1095630.A0A2J6T2K3"/>
<protein>
    <recommendedName>
        <fullName evidence="1">Glutamine amidotransferase domain-containing protein</fullName>
    </recommendedName>
</protein>
<dbReference type="InterPro" id="IPR017926">
    <property type="entry name" value="GATASE"/>
</dbReference>
<evidence type="ECO:0000259" key="1">
    <source>
        <dbReference type="Pfam" id="PF00117"/>
    </source>
</evidence>
<dbReference type="GO" id="GO:0005829">
    <property type="term" value="C:cytosol"/>
    <property type="evidence" value="ECO:0007669"/>
    <property type="project" value="TreeGrafter"/>
</dbReference>
<dbReference type="Proteomes" id="UP000235371">
    <property type="component" value="Unassembled WGS sequence"/>
</dbReference>
<evidence type="ECO:0000313" key="3">
    <source>
        <dbReference type="Proteomes" id="UP000235371"/>
    </source>
</evidence>
<dbReference type="GeneID" id="36581394"/>
<dbReference type="InterPro" id="IPR044992">
    <property type="entry name" value="ChyE-like"/>
</dbReference>
<dbReference type="AlphaFoldDB" id="A0A2J6T2K3"/>
<proteinExistence type="predicted"/>
<gene>
    <name evidence="2" type="ORF">K444DRAFT_49849</name>
</gene>
<reference evidence="2 3" key="1">
    <citation type="submission" date="2016-04" db="EMBL/GenBank/DDBJ databases">
        <title>A degradative enzymes factory behind the ericoid mycorrhizal symbiosis.</title>
        <authorList>
            <consortium name="DOE Joint Genome Institute"/>
            <person name="Martino E."/>
            <person name="Morin E."/>
            <person name="Grelet G."/>
            <person name="Kuo A."/>
            <person name="Kohler A."/>
            <person name="Daghino S."/>
            <person name="Barry K."/>
            <person name="Choi C."/>
            <person name="Cichocki N."/>
            <person name="Clum A."/>
            <person name="Copeland A."/>
            <person name="Hainaut M."/>
            <person name="Haridas S."/>
            <person name="Labutti K."/>
            <person name="Lindquist E."/>
            <person name="Lipzen A."/>
            <person name="Khouja H.-R."/>
            <person name="Murat C."/>
            <person name="Ohm R."/>
            <person name="Olson A."/>
            <person name="Spatafora J."/>
            <person name="Veneault-Fourrey C."/>
            <person name="Henrissat B."/>
            <person name="Grigoriev I."/>
            <person name="Martin F."/>
            <person name="Perotto S."/>
        </authorList>
    </citation>
    <scope>NUCLEOTIDE SEQUENCE [LARGE SCALE GENOMIC DNA]</scope>
    <source>
        <strain evidence="2 3">E</strain>
    </source>
</reference>
<organism evidence="2 3">
    <name type="scientific">Hyaloscypha bicolor E</name>
    <dbReference type="NCBI Taxonomy" id="1095630"/>
    <lineage>
        <taxon>Eukaryota</taxon>
        <taxon>Fungi</taxon>
        <taxon>Dikarya</taxon>
        <taxon>Ascomycota</taxon>
        <taxon>Pezizomycotina</taxon>
        <taxon>Leotiomycetes</taxon>
        <taxon>Helotiales</taxon>
        <taxon>Hyaloscyphaceae</taxon>
        <taxon>Hyaloscypha</taxon>
        <taxon>Hyaloscypha bicolor</taxon>
    </lineage>
</organism>
<dbReference type="RefSeq" id="XP_024734155.1">
    <property type="nucleotide sequence ID" value="XM_024873314.1"/>
</dbReference>
<dbReference type="Gene3D" id="3.40.50.880">
    <property type="match status" value="1"/>
</dbReference>
<evidence type="ECO:0000313" key="2">
    <source>
        <dbReference type="EMBL" id="PMD57251.1"/>
    </source>
</evidence>
<dbReference type="PANTHER" id="PTHR42695">
    <property type="entry name" value="GLUTAMINE AMIDOTRANSFERASE YLR126C-RELATED"/>
    <property type="match status" value="1"/>
</dbReference>
<dbReference type="GO" id="GO:0005634">
    <property type="term" value="C:nucleus"/>
    <property type="evidence" value="ECO:0007669"/>
    <property type="project" value="TreeGrafter"/>
</dbReference>